<dbReference type="GO" id="GO:0006952">
    <property type="term" value="P:defense response"/>
    <property type="evidence" value="ECO:0007669"/>
    <property type="project" value="UniProtKB-KW"/>
</dbReference>
<dbReference type="GO" id="GO:0000166">
    <property type="term" value="F:nucleotide binding"/>
    <property type="evidence" value="ECO:0007669"/>
    <property type="project" value="UniProtKB-KW"/>
</dbReference>
<reference evidence="7" key="1">
    <citation type="submission" date="2016-06" db="EMBL/GenBank/DDBJ databases">
        <title>Parallel loss of symbiosis genes in relatives of nitrogen-fixing non-legume Parasponia.</title>
        <authorList>
            <person name="Van Velzen R."/>
            <person name="Holmer R."/>
            <person name="Bu F."/>
            <person name="Rutten L."/>
            <person name="Van Zeijl A."/>
            <person name="Liu W."/>
            <person name="Santuari L."/>
            <person name="Cao Q."/>
            <person name="Sharma T."/>
            <person name="Shen D."/>
            <person name="Roswanjaya Y."/>
            <person name="Wardhani T."/>
            <person name="Kalhor M.S."/>
            <person name="Jansen J."/>
            <person name="Van den Hoogen J."/>
            <person name="Gungor B."/>
            <person name="Hartog M."/>
            <person name="Hontelez J."/>
            <person name="Verver J."/>
            <person name="Yang W.-C."/>
            <person name="Schijlen E."/>
            <person name="Repin R."/>
            <person name="Schilthuizen M."/>
            <person name="Schranz E."/>
            <person name="Heidstra R."/>
            <person name="Miyata K."/>
            <person name="Fedorova E."/>
            <person name="Kohlen W."/>
            <person name="Bisseling T."/>
            <person name="Smit S."/>
            <person name="Geurts R."/>
        </authorList>
    </citation>
    <scope>NUCLEOTIDE SEQUENCE [LARGE SCALE GENOMIC DNA]</scope>
    <source>
        <strain evidence="7">cv. RG33-2</strain>
    </source>
</reference>
<sequence length="116" mass="13352">MAEAALVSALIDQLVSLAFRRVEEEVRLVQGVEEDARKLKSNLEAIQAVLEDAEKRQLADLSVRNWLDKLKDATFDMDDVLDEWSTAILKLQIEREAERDDPIETNRKIYTIIIQL</sequence>
<keyword evidence="7" id="KW-1185">Reference proteome</keyword>
<evidence type="ECO:0000313" key="6">
    <source>
        <dbReference type="EMBL" id="POO02864.1"/>
    </source>
</evidence>
<feature type="coiled-coil region" evidence="4">
    <location>
        <begin position="22"/>
        <end position="56"/>
    </location>
</feature>
<dbReference type="InParanoid" id="A0A2P5FYL7"/>
<dbReference type="Gene3D" id="1.20.5.4130">
    <property type="match status" value="1"/>
</dbReference>
<dbReference type="InterPro" id="IPR041118">
    <property type="entry name" value="Rx_N"/>
</dbReference>
<keyword evidence="2" id="KW-0547">Nucleotide-binding</keyword>
<gene>
    <name evidence="6" type="ORF">TorRG33x02_009250</name>
</gene>
<keyword evidence="1" id="KW-0677">Repeat</keyword>
<dbReference type="OrthoDB" id="1166397at2759"/>
<protein>
    <recommendedName>
        <fullName evidence="5">Disease resistance N-terminal domain-containing protein</fullName>
    </recommendedName>
</protein>
<accession>A0A2P5FYL7</accession>
<name>A0A2P5FYL7_TREOI</name>
<evidence type="ECO:0000259" key="5">
    <source>
        <dbReference type="Pfam" id="PF18052"/>
    </source>
</evidence>
<proteinExistence type="predicted"/>
<evidence type="ECO:0000256" key="1">
    <source>
        <dbReference type="ARBA" id="ARBA00022737"/>
    </source>
</evidence>
<evidence type="ECO:0000256" key="4">
    <source>
        <dbReference type="SAM" id="Coils"/>
    </source>
</evidence>
<dbReference type="STRING" id="63057.A0A2P5FYL7"/>
<dbReference type="Proteomes" id="UP000237000">
    <property type="component" value="Unassembled WGS sequence"/>
</dbReference>
<organism evidence="6 7">
    <name type="scientific">Trema orientale</name>
    <name type="common">Charcoal tree</name>
    <name type="synonym">Celtis orientalis</name>
    <dbReference type="NCBI Taxonomy" id="63057"/>
    <lineage>
        <taxon>Eukaryota</taxon>
        <taxon>Viridiplantae</taxon>
        <taxon>Streptophyta</taxon>
        <taxon>Embryophyta</taxon>
        <taxon>Tracheophyta</taxon>
        <taxon>Spermatophyta</taxon>
        <taxon>Magnoliopsida</taxon>
        <taxon>eudicotyledons</taxon>
        <taxon>Gunneridae</taxon>
        <taxon>Pentapetalae</taxon>
        <taxon>rosids</taxon>
        <taxon>fabids</taxon>
        <taxon>Rosales</taxon>
        <taxon>Cannabaceae</taxon>
        <taxon>Trema</taxon>
    </lineage>
</organism>
<keyword evidence="4" id="KW-0175">Coiled coil</keyword>
<feature type="domain" description="Disease resistance N-terminal" evidence="5">
    <location>
        <begin position="7"/>
        <end position="92"/>
    </location>
</feature>
<dbReference type="EMBL" id="JXTC01000003">
    <property type="protein sequence ID" value="POO02864.1"/>
    <property type="molecule type" value="Genomic_DNA"/>
</dbReference>
<comment type="caution">
    <text evidence="6">The sequence shown here is derived from an EMBL/GenBank/DDBJ whole genome shotgun (WGS) entry which is preliminary data.</text>
</comment>
<dbReference type="AlphaFoldDB" id="A0A2P5FYL7"/>
<evidence type="ECO:0000256" key="2">
    <source>
        <dbReference type="ARBA" id="ARBA00022741"/>
    </source>
</evidence>
<keyword evidence="3" id="KW-0611">Plant defense</keyword>
<evidence type="ECO:0000313" key="7">
    <source>
        <dbReference type="Proteomes" id="UP000237000"/>
    </source>
</evidence>
<dbReference type="Pfam" id="PF18052">
    <property type="entry name" value="Rx_N"/>
    <property type="match status" value="1"/>
</dbReference>
<evidence type="ECO:0000256" key="3">
    <source>
        <dbReference type="ARBA" id="ARBA00022821"/>
    </source>
</evidence>